<feature type="region of interest" description="Disordered" evidence="15">
    <location>
        <begin position="467"/>
        <end position="503"/>
    </location>
</feature>
<evidence type="ECO:0000256" key="13">
    <source>
        <dbReference type="ARBA" id="ARBA00093537"/>
    </source>
</evidence>
<proteinExistence type="predicted"/>
<keyword evidence="6" id="KW-0333">Golgi apparatus</keyword>
<accession>A0A210QLW7</accession>
<organism evidence="17 18">
    <name type="scientific">Mizuhopecten yessoensis</name>
    <name type="common">Japanese scallop</name>
    <name type="synonym">Patinopecten yessoensis</name>
    <dbReference type="NCBI Taxonomy" id="6573"/>
    <lineage>
        <taxon>Eukaryota</taxon>
        <taxon>Metazoa</taxon>
        <taxon>Spiralia</taxon>
        <taxon>Lophotrochozoa</taxon>
        <taxon>Mollusca</taxon>
        <taxon>Bivalvia</taxon>
        <taxon>Autobranchia</taxon>
        <taxon>Pteriomorphia</taxon>
        <taxon>Pectinida</taxon>
        <taxon>Pectinoidea</taxon>
        <taxon>Pectinidae</taxon>
        <taxon>Mizuhopecten</taxon>
    </lineage>
</organism>
<dbReference type="PANTHER" id="PTHR23157:SF24">
    <property type="entry name" value="GOLGIN SUBFAMILY A MEMBER 1"/>
    <property type="match status" value="1"/>
</dbReference>
<feature type="compositionally biased region" description="Low complexity" evidence="15">
    <location>
        <begin position="1"/>
        <end position="18"/>
    </location>
</feature>
<dbReference type="InterPro" id="IPR051952">
    <property type="entry name" value="Golgi-autophagy_related"/>
</dbReference>
<evidence type="ECO:0000259" key="16">
    <source>
        <dbReference type="PROSITE" id="PS50913"/>
    </source>
</evidence>
<evidence type="ECO:0000256" key="8">
    <source>
        <dbReference type="ARBA" id="ARBA00023136"/>
    </source>
</evidence>
<evidence type="ECO:0000313" key="17">
    <source>
        <dbReference type="EMBL" id="OWF49728.1"/>
    </source>
</evidence>
<dbReference type="FunFam" id="1.10.220.60:FF:000002">
    <property type="entry name" value="Golgin subfamily A member 1"/>
    <property type="match status" value="1"/>
</dbReference>
<keyword evidence="9" id="KW-0968">Cytoplasmic vesicle</keyword>
<evidence type="ECO:0000256" key="14">
    <source>
        <dbReference type="SAM" id="Coils"/>
    </source>
</evidence>
<feature type="compositionally biased region" description="Basic and acidic residues" evidence="15">
    <location>
        <begin position="493"/>
        <end position="503"/>
    </location>
</feature>
<evidence type="ECO:0000256" key="3">
    <source>
        <dbReference type="ARBA" id="ARBA00004395"/>
    </source>
</evidence>
<reference evidence="17 18" key="1">
    <citation type="journal article" date="2017" name="Nat. Ecol. Evol.">
        <title>Scallop genome provides insights into evolution of bilaterian karyotype and development.</title>
        <authorList>
            <person name="Wang S."/>
            <person name="Zhang J."/>
            <person name="Jiao W."/>
            <person name="Li J."/>
            <person name="Xun X."/>
            <person name="Sun Y."/>
            <person name="Guo X."/>
            <person name="Huan P."/>
            <person name="Dong B."/>
            <person name="Zhang L."/>
            <person name="Hu X."/>
            <person name="Sun X."/>
            <person name="Wang J."/>
            <person name="Zhao C."/>
            <person name="Wang Y."/>
            <person name="Wang D."/>
            <person name="Huang X."/>
            <person name="Wang R."/>
            <person name="Lv J."/>
            <person name="Li Y."/>
            <person name="Zhang Z."/>
            <person name="Liu B."/>
            <person name="Lu W."/>
            <person name="Hui Y."/>
            <person name="Liang J."/>
            <person name="Zhou Z."/>
            <person name="Hou R."/>
            <person name="Li X."/>
            <person name="Liu Y."/>
            <person name="Li H."/>
            <person name="Ning X."/>
            <person name="Lin Y."/>
            <person name="Zhao L."/>
            <person name="Xing Q."/>
            <person name="Dou J."/>
            <person name="Li Y."/>
            <person name="Mao J."/>
            <person name="Guo H."/>
            <person name="Dou H."/>
            <person name="Li T."/>
            <person name="Mu C."/>
            <person name="Jiang W."/>
            <person name="Fu Q."/>
            <person name="Fu X."/>
            <person name="Miao Y."/>
            <person name="Liu J."/>
            <person name="Yu Q."/>
            <person name="Li R."/>
            <person name="Liao H."/>
            <person name="Li X."/>
            <person name="Kong Y."/>
            <person name="Jiang Z."/>
            <person name="Chourrout D."/>
            <person name="Li R."/>
            <person name="Bao Z."/>
        </authorList>
    </citation>
    <scope>NUCLEOTIDE SEQUENCE [LARGE SCALE GENOMIC DNA]</scope>
    <source>
        <strain evidence="17 18">PY_sf001</strain>
    </source>
</reference>
<feature type="region of interest" description="Disordered" evidence="15">
    <location>
        <begin position="802"/>
        <end position="857"/>
    </location>
</feature>
<dbReference type="GO" id="GO:0001669">
    <property type="term" value="C:acrosomal vesicle"/>
    <property type="evidence" value="ECO:0007669"/>
    <property type="project" value="UniProtKB-SubCell"/>
</dbReference>
<feature type="coiled-coil region" evidence="14">
    <location>
        <begin position="152"/>
        <end position="236"/>
    </location>
</feature>
<feature type="compositionally biased region" description="Polar residues" evidence="15">
    <location>
        <begin position="473"/>
        <end position="492"/>
    </location>
</feature>
<evidence type="ECO:0000256" key="11">
    <source>
        <dbReference type="ARBA" id="ARBA00078935"/>
    </source>
</evidence>
<evidence type="ECO:0000256" key="6">
    <source>
        <dbReference type="ARBA" id="ARBA00023034"/>
    </source>
</evidence>
<comment type="subunit">
    <text evidence="13">Interacts with RAB6A. Directly interacts with TBC1D23. Interacts with FAM91A1; this interaction may be mediated by TBC1D23. Interacts with ARL1; this interaction recruits Golgin-97/GOLGA1 onto the Golgi apparatus.</text>
</comment>
<feature type="compositionally biased region" description="Polar residues" evidence="15">
    <location>
        <begin position="803"/>
        <end position="817"/>
    </location>
</feature>
<keyword evidence="4" id="KW-0597">Phosphoprotein</keyword>
<dbReference type="EMBL" id="NEDP02002985">
    <property type="protein sequence ID" value="OWF49728.1"/>
    <property type="molecule type" value="Genomic_DNA"/>
</dbReference>
<comment type="caution">
    <text evidence="17">The sequence shown here is derived from an EMBL/GenBank/DDBJ whole genome shotgun (WGS) entry which is preliminary data.</text>
</comment>
<dbReference type="STRING" id="6573.A0A210QLW7"/>
<feature type="domain" description="GRIP" evidence="16">
    <location>
        <begin position="860"/>
        <end position="909"/>
    </location>
</feature>
<evidence type="ECO:0000256" key="10">
    <source>
        <dbReference type="ARBA" id="ARBA00070165"/>
    </source>
</evidence>
<evidence type="ECO:0000256" key="9">
    <source>
        <dbReference type="ARBA" id="ARBA00023329"/>
    </source>
</evidence>
<evidence type="ECO:0000256" key="7">
    <source>
        <dbReference type="ARBA" id="ARBA00023054"/>
    </source>
</evidence>
<dbReference type="Proteomes" id="UP000242188">
    <property type="component" value="Unassembled WGS sequence"/>
</dbReference>
<dbReference type="OrthoDB" id="5848685at2759"/>
<dbReference type="GO" id="GO:0005802">
    <property type="term" value="C:trans-Golgi network"/>
    <property type="evidence" value="ECO:0007669"/>
    <property type="project" value="UniProtKB-ARBA"/>
</dbReference>
<gene>
    <name evidence="17" type="ORF">KP79_PYT04522</name>
</gene>
<dbReference type="GO" id="GO:0000139">
    <property type="term" value="C:Golgi membrane"/>
    <property type="evidence" value="ECO:0007669"/>
    <property type="project" value="UniProtKB-SubCell"/>
</dbReference>
<evidence type="ECO:0000256" key="4">
    <source>
        <dbReference type="ARBA" id="ARBA00022553"/>
    </source>
</evidence>
<evidence type="ECO:0000256" key="1">
    <source>
        <dbReference type="ARBA" id="ARBA00004198"/>
    </source>
</evidence>
<feature type="compositionally biased region" description="Polar residues" evidence="15">
    <location>
        <begin position="86"/>
        <end position="100"/>
    </location>
</feature>
<feature type="region of interest" description="Disordered" evidence="15">
    <location>
        <begin position="64"/>
        <end position="115"/>
    </location>
</feature>
<evidence type="ECO:0000256" key="12">
    <source>
        <dbReference type="ARBA" id="ARBA00093371"/>
    </source>
</evidence>
<feature type="region of interest" description="Disordered" evidence="15">
    <location>
        <begin position="1"/>
        <end position="21"/>
    </location>
</feature>
<feature type="coiled-coil region" evidence="14">
    <location>
        <begin position="538"/>
        <end position="789"/>
    </location>
</feature>
<dbReference type="Pfam" id="PF01465">
    <property type="entry name" value="GRIP"/>
    <property type="match status" value="1"/>
</dbReference>
<keyword evidence="7 14" id="KW-0175">Coiled coil</keyword>
<comment type="function">
    <text evidence="12">Involved in vesicular trafficking at the Golgi apparatus level. Involved in endosome-to-Golgi trafficking. Mechanistically, captures transport vesicles arriving from endosomes via the protein TBC1D23. Recognized vesicles are then tethered to the trans-Golgi before subsequent SNARE engagement and vesicle fusion. Selectively regulates E-cadherin transport from the trans-Golgi network in tubulovesicular carriers.</text>
</comment>
<name>A0A210QLW7_MIZYE</name>
<comment type="subcellular location">
    <subcellularLocation>
        <location evidence="2">Cytoplasmic vesicle</location>
        <location evidence="2">Secretory vesicle</location>
        <location evidence="2">Acrosome</location>
    </subcellularLocation>
    <subcellularLocation>
        <location evidence="3">Golgi apparatus membrane</location>
        <topology evidence="3">Peripheral membrane protein</topology>
    </subcellularLocation>
    <subcellularLocation>
        <location evidence="1">Golgi apparatus</location>
        <location evidence="1">trans-Golgi network membrane</location>
    </subcellularLocation>
</comment>
<evidence type="ECO:0000256" key="15">
    <source>
        <dbReference type="SAM" id="MobiDB-lite"/>
    </source>
</evidence>
<sequence>MCVISSTPPSRLPTSLRPGTGSKQYRHLYIHSTLNTSQLTLNTSQLTLNTSQLKQMFKNLKKKLEQQGESVSDSERSLPGSPVPVHQTSTKPGTQVSSPLSRDRHGYESDSGASYTGSYAGAGHAVNSRPTAEFTGTPEELTAALSKRSEQCKKYEATIKEYAAIIKDKNRNTEKLEQTLKKQEDETVQKVQELQEQFQCKQAKMSEGFTLALQKKDEEREEVEQRLQQVGDYKEKFFKREEENDEFQGLATQELAKVKHMLLITQEEMTTLQLEFKDKSTRLDQREQQVEKYEQEVTSLQSQLDGKVLQCGQLEEETQAHSKMVAKLASEKEACEKSIEKLNEELSQLSGQLQSAEKAKAELENENETLRHNFDQHRNKTTQLLEEKDDHVSQLQDRVKMLEQRVADHSLDGDDRVQAVIVERDNLEKKLEETHQQLSEIKMTWSNKISHLEEQIAHLNKKIMEDNEEMARSQKSAETSRQQLKAQISDLQSKSEDAENRAEENWQLANKKDSLFEAEKHELQAEINKSHMEKVDMETQLIAKVTSLESQLQSMEEAKVHEKSVVKQNIAQLESQQQSYLDNAVKSERRMEEVEQEKNRVMNENLEKSEELTTVQKELADLQTSKTELESKVTKLEEQVKSTKLNTDGAKEQKAKLKASEKERDELMVRNAELSQQLKCMEVRKSSEEKQLSGQVKENESVIEALQQEVNDKVSQAEQMSEKLQQYEGQMKELEVQRSKSMEESSTMSTLQQTVTSLEEQLADKNKALKKQEQRLADLKKTLQRELKVQALPNDEPIVVRSASDQNLLSQRLTPPSRTSPPKDYVNNVGGLSPNRLLEVRNSPNDRKSVSVHMPGGDNSLDNEVNFQYLKHVVLKFMLSREAEALHLIRAVSVLLRFTHEEQKLIRETLEWKKSWFGSRPQTGADVYITALFLGRVQDFNHQVVLLSGSVGTVYGGSDNWESMTITGSHSWAAISCQIL</sequence>
<dbReference type="PANTHER" id="PTHR23157">
    <property type="entry name" value="GRIP AND COILED-COIL DOMAIN-CONTAINING PROTEIN 1"/>
    <property type="match status" value="1"/>
</dbReference>
<dbReference type="PROSITE" id="PS50913">
    <property type="entry name" value="GRIP"/>
    <property type="match status" value="1"/>
</dbReference>
<dbReference type="SMART" id="SM00755">
    <property type="entry name" value="Grip"/>
    <property type="match status" value="1"/>
</dbReference>
<keyword evidence="5" id="KW-0013">ADP-ribosylation</keyword>
<evidence type="ECO:0000313" key="18">
    <source>
        <dbReference type="Proteomes" id="UP000242188"/>
    </source>
</evidence>
<protein>
    <recommendedName>
        <fullName evidence="10">Golgin subfamily A member 1</fullName>
    </recommendedName>
    <alternativeName>
        <fullName evidence="11">Golgin-97</fullName>
    </alternativeName>
</protein>
<dbReference type="AlphaFoldDB" id="A0A210QLW7"/>
<keyword evidence="18" id="KW-1185">Reference proteome</keyword>
<evidence type="ECO:0000256" key="2">
    <source>
        <dbReference type="ARBA" id="ARBA00004218"/>
    </source>
</evidence>
<dbReference type="InterPro" id="IPR000237">
    <property type="entry name" value="GRIP_dom"/>
</dbReference>
<keyword evidence="8" id="KW-0472">Membrane</keyword>
<evidence type="ECO:0000256" key="5">
    <source>
        <dbReference type="ARBA" id="ARBA00022765"/>
    </source>
</evidence>
<dbReference type="Gene3D" id="1.10.220.60">
    <property type="entry name" value="GRIP domain"/>
    <property type="match status" value="1"/>
</dbReference>